<feature type="active site" description="Proton donor" evidence="8">
    <location>
        <position position="327"/>
    </location>
</feature>
<keyword evidence="4" id="KW-0456">Lyase</keyword>
<evidence type="ECO:0000256" key="1">
    <source>
        <dbReference type="ARBA" id="ARBA00001933"/>
    </source>
</evidence>
<dbReference type="Gene3D" id="3.20.20.10">
    <property type="entry name" value="Alanine racemase"/>
    <property type="match status" value="1"/>
</dbReference>
<evidence type="ECO:0000256" key="5">
    <source>
        <dbReference type="ARBA" id="ARBA00034115"/>
    </source>
</evidence>
<comment type="similarity">
    <text evidence="2 9">Belongs to the Orn/Lys/Arg decarboxylase class-II family.</text>
</comment>
<dbReference type="InterPro" id="IPR022644">
    <property type="entry name" value="De-COase2_N"/>
</dbReference>
<dbReference type="GO" id="GO:0033387">
    <property type="term" value="P:putrescine biosynthetic process from arginine, via ornithine"/>
    <property type="evidence" value="ECO:0007669"/>
    <property type="project" value="TreeGrafter"/>
</dbReference>
<evidence type="ECO:0000256" key="8">
    <source>
        <dbReference type="PIRSR" id="PIRSR600183-50"/>
    </source>
</evidence>
<dbReference type="SUPFAM" id="SSF51419">
    <property type="entry name" value="PLP-binding barrel"/>
    <property type="match status" value="1"/>
</dbReference>
<dbReference type="EC" id="4.1.1.17" evidence="6"/>
<sequence>MLVENYQTALDLVRKQPPERPVALVRRAPVTVAAQWFQANFKGDVFYAVKANPSVWVLETLWAAGVRSFDVASIQEVELVRSTLPAARLAFMHPVKSRVSIARAYFDFGVRTFSLDTHEELAKILEATGNAKDLNLVVRLATSGEGSNLPLTNKFGAQTHEAPSLLLATRQATQDMMGISFHVGSQCMRPTAYAAAMAAASRSLVRAGVFADIVDVGGGFPSVYPGMIPPALSEYMDTINRAFNEMKVHEETQLWAEPGRALVAESTSVLTKVELRKGDALYLNDGSYGNLFDATHAKWPFPVRLHRPDETHDDEQLKPFRFYGPTCDSIDSMPGPFWLPADVNEGDYVEIGMLGAYGVTMGTRFNGYGETETVFLDDAPMASLFGLGPRSLTNPRGFMESDDNKVVRLNRPKGGKRGKKRVKAKA</sequence>
<dbReference type="Gene3D" id="2.40.37.10">
    <property type="entry name" value="Lyase, Ornithine Decarboxylase, Chain A, domain 1"/>
    <property type="match status" value="1"/>
</dbReference>
<protein>
    <recommendedName>
        <fullName evidence="6">ornithine decarboxylase</fullName>
        <ecNumber evidence="6">4.1.1.17</ecNumber>
    </recommendedName>
</protein>
<evidence type="ECO:0000256" key="3">
    <source>
        <dbReference type="ARBA" id="ARBA00022898"/>
    </source>
</evidence>
<dbReference type="InterPro" id="IPR009006">
    <property type="entry name" value="Ala_racemase/Decarboxylase_C"/>
</dbReference>
<dbReference type="GO" id="GO:0004586">
    <property type="term" value="F:ornithine decarboxylase activity"/>
    <property type="evidence" value="ECO:0007669"/>
    <property type="project" value="UniProtKB-EC"/>
</dbReference>
<dbReference type="EMBL" id="FMTS01000005">
    <property type="protein sequence ID" value="SCW70866.1"/>
    <property type="molecule type" value="Genomic_DNA"/>
</dbReference>
<name>A0A1G4SP90_9CAUL</name>
<dbReference type="CDD" id="cd00622">
    <property type="entry name" value="PLPDE_III_ODC"/>
    <property type="match status" value="1"/>
</dbReference>
<dbReference type="PRINTS" id="PR01179">
    <property type="entry name" value="ODADCRBXLASE"/>
</dbReference>
<comment type="pathway">
    <text evidence="5">Amine and polyamine biosynthesis; putrescine biosynthesis via L-ornithine pathway; putrescine from L-ornithine: step 1/1.</text>
</comment>
<evidence type="ECO:0000259" key="11">
    <source>
        <dbReference type="Pfam" id="PF00278"/>
    </source>
</evidence>
<reference evidence="14" key="1">
    <citation type="submission" date="2016-10" db="EMBL/GenBank/DDBJ databases">
        <authorList>
            <person name="Varghese N."/>
            <person name="Submissions S."/>
        </authorList>
    </citation>
    <scope>NUCLEOTIDE SEQUENCE [LARGE SCALE GENOMIC DNA]</scope>
    <source>
        <strain evidence="14">CGMCC 1.3431</strain>
    </source>
</reference>
<comment type="catalytic activity">
    <reaction evidence="7">
        <text>L-ornithine + H(+) = putrescine + CO2</text>
        <dbReference type="Rhea" id="RHEA:22964"/>
        <dbReference type="ChEBI" id="CHEBI:15378"/>
        <dbReference type="ChEBI" id="CHEBI:16526"/>
        <dbReference type="ChEBI" id="CHEBI:46911"/>
        <dbReference type="ChEBI" id="CHEBI:326268"/>
        <dbReference type="EC" id="4.1.1.17"/>
    </reaction>
</comment>
<dbReference type="SUPFAM" id="SSF50621">
    <property type="entry name" value="Alanine racemase C-terminal domain-like"/>
    <property type="match status" value="1"/>
</dbReference>
<accession>A0A1G4SP90</accession>
<dbReference type="Pfam" id="PF00278">
    <property type="entry name" value="Orn_DAP_Arg_deC"/>
    <property type="match status" value="1"/>
</dbReference>
<evidence type="ECO:0000313" key="14">
    <source>
        <dbReference type="Proteomes" id="UP000199150"/>
    </source>
</evidence>
<dbReference type="InterPro" id="IPR000183">
    <property type="entry name" value="Orn/DAP/Arg_de-COase"/>
</dbReference>
<keyword evidence="14" id="KW-1185">Reference proteome</keyword>
<dbReference type="RefSeq" id="WP_425388805.1">
    <property type="nucleotide sequence ID" value="NZ_FMTS01000005.1"/>
</dbReference>
<comment type="cofactor">
    <cofactor evidence="1 8">
        <name>pyridoxal 5'-phosphate</name>
        <dbReference type="ChEBI" id="CHEBI:597326"/>
    </cofactor>
</comment>
<dbReference type="GO" id="GO:0005737">
    <property type="term" value="C:cytoplasm"/>
    <property type="evidence" value="ECO:0007669"/>
    <property type="project" value="TreeGrafter"/>
</dbReference>
<feature type="domain" description="Orn/DAP/Arg decarboxylase 2 C-terminal" evidence="11">
    <location>
        <begin position="266"/>
        <end position="351"/>
    </location>
</feature>
<dbReference type="InterPro" id="IPR029066">
    <property type="entry name" value="PLP-binding_barrel"/>
</dbReference>
<gene>
    <name evidence="13" type="ORF">SAMN02927928_2782</name>
</gene>
<evidence type="ECO:0000256" key="10">
    <source>
        <dbReference type="SAM" id="MobiDB-lite"/>
    </source>
</evidence>
<dbReference type="InterPro" id="IPR002433">
    <property type="entry name" value="Orn_de-COase"/>
</dbReference>
<evidence type="ECO:0000256" key="9">
    <source>
        <dbReference type="RuleBase" id="RU003737"/>
    </source>
</evidence>
<evidence type="ECO:0000313" key="13">
    <source>
        <dbReference type="EMBL" id="SCW70866.1"/>
    </source>
</evidence>
<organism evidence="13 14">
    <name type="scientific">Asticcacaulis taihuensis</name>
    <dbReference type="NCBI Taxonomy" id="260084"/>
    <lineage>
        <taxon>Bacteria</taxon>
        <taxon>Pseudomonadati</taxon>
        <taxon>Pseudomonadota</taxon>
        <taxon>Alphaproteobacteria</taxon>
        <taxon>Caulobacterales</taxon>
        <taxon>Caulobacteraceae</taxon>
        <taxon>Asticcacaulis</taxon>
    </lineage>
</organism>
<evidence type="ECO:0000256" key="7">
    <source>
        <dbReference type="ARBA" id="ARBA00049127"/>
    </source>
</evidence>
<evidence type="ECO:0000256" key="6">
    <source>
        <dbReference type="ARBA" id="ARBA00034138"/>
    </source>
</evidence>
<dbReference type="AlphaFoldDB" id="A0A1G4SP90"/>
<keyword evidence="3 8" id="KW-0663">Pyridoxal phosphate</keyword>
<dbReference type="Pfam" id="PF02784">
    <property type="entry name" value="Orn_Arg_deC_N"/>
    <property type="match status" value="1"/>
</dbReference>
<evidence type="ECO:0000259" key="12">
    <source>
        <dbReference type="Pfam" id="PF02784"/>
    </source>
</evidence>
<dbReference type="PANTHER" id="PTHR11482:SF6">
    <property type="entry name" value="ORNITHINE DECARBOXYLASE 1-RELATED"/>
    <property type="match status" value="1"/>
</dbReference>
<evidence type="ECO:0000256" key="4">
    <source>
        <dbReference type="ARBA" id="ARBA00023239"/>
    </source>
</evidence>
<dbReference type="InterPro" id="IPR022643">
    <property type="entry name" value="De-COase2_C"/>
</dbReference>
<feature type="modified residue" description="N6-(pyridoxal phosphate)lysine" evidence="8">
    <location>
        <position position="50"/>
    </location>
</feature>
<dbReference type="Proteomes" id="UP000199150">
    <property type="component" value="Unassembled WGS sequence"/>
</dbReference>
<proteinExistence type="inferred from homology"/>
<dbReference type="FunFam" id="3.20.20.10:FF:000008">
    <property type="entry name" value="Ornithine decarboxylase"/>
    <property type="match status" value="1"/>
</dbReference>
<dbReference type="PANTHER" id="PTHR11482">
    <property type="entry name" value="ARGININE/DIAMINOPIMELATE/ORNITHINE DECARBOXYLASE"/>
    <property type="match status" value="1"/>
</dbReference>
<dbReference type="STRING" id="260084.SAMN02927928_2782"/>
<feature type="compositionally biased region" description="Basic residues" evidence="10">
    <location>
        <begin position="408"/>
        <end position="426"/>
    </location>
</feature>
<dbReference type="PROSITE" id="PS00878">
    <property type="entry name" value="ODR_DC_2_1"/>
    <property type="match status" value="1"/>
</dbReference>
<dbReference type="InterPro" id="IPR022653">
    <property type="entry name" value="De-COase2_pyr-phos_BS"/>
</dbReference>
<feature type="domain" description="Orn/DAP/Arg decarboxylase 2 N-terminal" evidence="12">
    <location>
        <begin position="35"/>
        <end position="264"/>
    </location>
</feature>
<evidence type="ECO:0000256" key="2">
    <source>
        <dbReference type="ARBA" id="ARBA00008872"/>
    </source>
</evidence>
<feature type="region of interest" description="Disordered" evidence="10">
    <location>
        <begin position="396"/>
        <end position="426"/>
    </location>
</feature>